<evidence type="ECO:0008006" key="4">
    <source>
        <dbReference type="Google" id="ProtNLM"/>
    </source>
</evidence>
<feature type="transmembrane region" description="Helical" evidence="1">
    <location>
        <begin position="12"/>
        <end position="32"/>
    </location>
</feature>
<dbReference type="AlphaFoldDB" id="A0AAE4B5Y1"/>
<evidence type="ECO:0000313" key="2">
    <source>
        <dbReference type="EMBL" id="MDQ2091642.1"/>
    </source>
</evidence>
<organism evidence="2 3">
    <name type="scientific">Marimonas arenosa</name>
    <dbReference type="NCBI Taxonomy" id="1795305"/>
    <lineage>
        <taxon>Bacteria</taxon>
        <taxon>Pseudomonadati</taxon>
        <taxon>Pseudomonadota</taxon>
        <taxon>Alphaproteobacteria</taxon>
        <taxon>Rhodobacterales</taxon>
        <taxon>Paracoccaceae</taxon>
        <taxon>Marimonas</taxon>
    </lineage>
</organism>
<keyword evidence="1" id="KW-0812">Transmembrane</keyword>
<accession>A0AAE4B5Y1</accession>
<protein>
    <recommendedName>
        <fullName evidence="4">YiaAB two helix domain-containing protein</fullName>
    </recommendedName>
</protein>
<gene>
    <name evidence="2" type="ORF">NO357_17195</name>
</gene>
<keyword evidence="1" id="KW-0472">Membrane</keyword>
<comment type="caution">
    <text evidence="2">The sequence shown here is derived from an EMBL/GenBank/DDBJ whole genome shotgun (WGS) entry which is preliminary data.</text>
</comment>
<dbReference type="RefSeq" id="WP_306736943.1">
    <property type="nucleotide sequence ID" value="NZ_JANHAX010000006.1"/>
</dbReference>
<dbReference type="Proteomes" id="UP001226762">
    <property type="component" value="Unassembled WGS sequence"/>
</dbReference>
<keyword evidence="1" id="KW-1133">Transmembrane helix</keyword>
<reference evidence="2" key="1">
    <citation type="submission" date="2022-07" db="EMBL/GenBank/DDBJ databases">
        <authorList>
            <person name="Otstavnykh N."/>
            <person name="Isaeva M."/>
            <person name="Bystritskaya E."/>
        </authorList>
    </citation>
    <scope>NUCLEOTIDE SEQUENCE</scope>
    <source>
        <strain evidence="2">KCTC 52189</strain>
    </source>
</reference>
<reference evidence="2" key="2">
    <citation type="submission" date="2023-02" db="EMBL/GenBank/DDBJ databases">
        <title>'Rhodoalgimonas zhirmunskyi' gen. nov., isolated from a red alga.</title>
        <authorList>
            <person name="Nedashkovskaya O.I."/>
            <person name="Otstavnykh N.Y."/>
            <person name="Bystritskaya E.P."/>
            <person name="Balabanova L.A."/>
            <person name="Isaeva M.P."/>
        </authorList>
    </citation>
    <scope>NUCLEOTIDE SEQUENCE</scope>
    <source>
        <strain evidence="2">KCTC 52189</strain>
    </source>
</reference>
<keyword evidence="3" id="KW-1185">Reference proteome</keyword>
<proteinExistence type="predicted"/>
<evidence type="ECO:0000313" key="3">
    <source>
        <dbReference type="Proteomes" id="UP001226762"/>
    </source>
</evidence>
<sequence>MLNTTKTDNTLIMLFNGAGAIAASVLLGLSLYLSTDVPLSTKSYWGIGVLMLTFGLVNFVEYRFDTLPREGRPKQLEDAKNERLLEEFIAGEET</sequence>
<name>A0AAE4B5Y1_9RHOB</name>
<evidence type="ECO:0000256" key="1">
    <source>
        <dbReference type="SAM" id="Phobius"/>
    </source>
</evidence>
<dbReference type="EMBL" id="JANHAX010000006">
    <property type="protein sequence ID" value="MDQ2091642.1"/>
    <property type="molecule type" value="Genomic_DNA"/>
</dbReference>
<feature type="transmembrane region" description="Helical" evidence="1">
    <location>
        <begin position="44"/>
        <end position="64"/>
    </location>
</feature>